<dbReference type="PROSITE" id="PS50893">
    <property type="entry name" value="ABC_TRANSPORTER_2"/>
    <property type="match status" value="1"/>
</dbReference>
<dbReference type="InterPro" id="IPR003593">
    <property type="entry name" value="AAA+_ATPase"/>
</dbReference>
<dbReference type="EMBL" id="JAUOZS010000001">
    <property type="protein sequence ID" value="MDT8903777.1"/>
    <property type="molecule type" value="Genomic_DNA"/>
</dbReference>
<accession>A0ABU3P409</accession>
<dbReference type="PANTHER" id="PTHR43023">
    <property type="entry name" value="PROTEIN TRIGALACTOSYLDIACYLGLYCEROL 3, CHLOROPLASTIC"/>
    <property type="match status" value="1"/>
</dbReference>
<protein>
    <submittedName>
        <fullName evidence="5">ABC transporter ATP-binding protein</fullName>
    </submittedName>
</protein>
<dbReference type="InterPro" id="IPR027417">
    <property type="entry name" value="P-loop_NTPase"/>
</dbReference>
<dbReference type="SMART" id="SM00382">
    <property type="entry name" value="AAA"/>
    <property type="match status" value="1"/>
</dbReference>
<evidence type="ECO:0000256" key="3">
    <source>
        <dbReference type="ARBA" id="ARBA00022840"/>
    </source>
</evidence>
<evidence type="ECO:0000313" key="6">
    <source>
        <dbReference type="Proteomes" id="UP001254848"/>
    </source>
</evidence>
<dbReference type="Pfam" id="PF00005">
    <property type="entry name" value="ABC_tran"/>
    <property type="match status" value="1"/>
</dbReference>
<dbReference type="CDD" id="cd03261">
    <property type="entry name" value="ABC_Org_Solvent_Resistant"/>
    <property type="match status" value="1"/>
</dbReference>
<gene>
    <name evidence="5" type="ORF">Q4T40_21315</name>
</gene>
<dbReference type="Gene3D" id="3.40.50.300">
    <property type="entry name" value="P-loop containing nucleotide triphosphate hydrolases"/>
    <property type="match status" value="1"/>
</dbReference>
<comment type="caution">
    <text evidence="5">The sequence shown here is derived from an EMBL/GenBank/DDBJ whole genome shotgun (WGS) entry which is preliminary data.</text>
</comment>
<dbReference type="GO" id="GO:0005524">
    <property type="term" value="F:ATP binding"/>
    <property type="evidence" value="ECO:0007669"/>
    <property type="project" value="UniProtKB-KW"/>
</dbReference>
<dbReference type="PROSITE" id="PS00211">
    <property type="entry name" value="ABC_TRANSPORTER_1"/>
    <property type="match status" value="1"/>
</dbReference>
<sequence length="256" mass="28268">MIKLDNVSMAFRGRPVLDNISLDIAEGEIMVIIGPSGSGKSTILRLMIGLLKPLAGKIWIDGQEISGASEEELNIIRRNMGMVFQYSALFDSMTVGENVAFGLRQHTALSEEEIARTVRRRLRMVGLNGQESVMPSELSGGMKKRVSLARAIAINPQIVLYDEPTAGLDPIMSTTIDRLICSTRRVLNVTSVVVTHHMSSAFNIADRIAMIYDGRIIEIGTVSEIKKSSNPIVQQFIHGWAKPGEFAKRRSRRSES</sequence>
<dbReference type="InterPro" id="IPR003439">
    <property type="entry name" value="ABC_transporter-like_ATP-bd"/>
</dbReference>
<evidence type="ECO:0000256" key="1">
    <source>
        <dbReference type="ARBA" id="ARBA00022448"/>
    </source>
</evidence>
<dbReference type="PANTHER" id="PTHR43023:SF6">
    <property type="entry name" value="INTERMEMBRANE PHOSPHOLIPID TRANSPORT SYSTEM ATP-BINDING PROTEIN MLAF"/>
    <property type="match status" value="1"/>
</dbReference>
<dbReference type="RefSeq" id="WP_413782221.1">
    <property type="nucleotide sequence ID" value="NZ_JAUOZS010000001.1"/>
</dbReference>
<feature type="domain" description="ABC transporter" evidence="4">
    <location>
        <begin position="2"/>
        <end position="238"/>
    </location>
</feature>
<name>A0ABU3P409_9FIRM</name>
<evidence type="ECO:0000313" key="5">
    <source>
        <dbReference type="EMBL" id="MDT8903777.1"/>
    </source>
</evidence>
<evidence type="ECO:0000256" key="2">
    <source>
        <dbReference type="ARBA" id="ARBA00022741"/>
    </source>
</evidence>
<evidence type="ECO:0000259" key="4">
    <source>
        <dbReference type="PROSITE" id="PS50893"/>
    </source>
</evidence>
<dbReference type="InterPro" id="IPR017871">
    <property type="entry name" value="ABC_transporter-like_CS"/>
</dbReference>
<keyword evidence="6" id="KW-1185">Reference proteome</keyword>
<keyword evidence="1" id="KW-0813">Transport</keyword>
<keyword evidence="2" id="KW-0547">Nucleotide-binding</keyword>
<dbReference type="Proteomes" id="UP001254848">
    <property type="component" value="Unassembled WGS sequence"/>
</dbReference>
<dbReference type="SUPFAM" id="SSF52540">
    <property type="entry name" value="P-loop containing nucleoside triphosphate hydrolases"/>
    <property type="match status" value="1"/>
</dbReference>
<proteinExistence type="predicted"/>
<reference evidence="5 6" key="1">
    <citation type="submission" date="2023-07" db="EMBL/GenBank/DDBJ databases">
        <title>The novel representative of Negativicutes class, Anaeroselena agilis gen. nov. sp. nov.</title>
        <authorList>
            <person name="Prokofeva M.I."/>
            <person name="Elcheninov A.G."/>
            <person name="Klyukina A."/>
            <person name="Kublanov I.V."/>
            <person name="Frolov E.N."/>
            <person name="Podosokorskaya O.A."/>
        </authorList>
    </citation>
    <scope>NUCLEOTIDE SEQUENCE [LARGE SCALE GENOMIC DNA]</scope>
    <source>
        <strain evidence="5 6">4137-cl</strain>
    </source>
</reference>
<keyword evidence="3 5" id="KW-0067">ATP-binding</keyword>
<organism evidence="5 6">
    <name type="scientific">Anaeroselena agilis</name>
    <dbReference type="NCBI Taxonomy" id="3063788"/>
    <lineage>
        <taxon>Bacteria</taxon>
        <taxon>Bacillati</taxon>
        <taxon>Bacillota</taxon>
        <taxon>Negativicutes</taxon>
        <taxon>Acetonemataceae</taxon>
        <taxon>Anaeroselena</taxon>
    </lineage>
</organism>